<feature type="region of interest" description="Disordered" evidence="16">
    <location>
        <begin position="420"/>
        <end position="451"/>
    </location>
</feature>
<dbReference type="InterPro" id="IPR036786">
    <property type="entry name" value="Ribosome_mat_SBDS_N_sf"/>
</dbReference>
<dbReference type="CDD" id="cd14696">
    <property type="entry name" value="bZIP_Jun"/>
    <property type="match status" value="1"/>
</dbReference>
<evidence type="ECO:0000313" key="19">
    <source>
        <dbReference type="Proteomes" id="UP000678499"/>
    </source>
</evidence>
<feature type="repeat" description="WD" evidence="14">
    <location>
        <begin position="832"/>
        <end position="867"/>
    </location>
</feature>
<comment type="function">
    <text evidence="13">Essential component of the cytosolic iron-sulfur (Fe/S) protein assembly machinery. Required for the maturation of extramitochondrial Fe/S proteins.</text>
</comment>
<dbReference type="InterPro" id="IPR015943">
    <property type="entry name" value="WD40/YVTN_repeat-like_dom_sf"/>
</dbReference>
<feature type="repeat" description="WD" evidence="14">
    <location>
        <begin position="545"/>
        <end position="576"/>
    </location>
</feature>
<dbReference type="GO" id="GO:0005634">
    <property type="term" value="C:nucleus"/>
    <property type="evidence" value="ECO:0007669"/>
    <property type="project" value="UniProtKB-SubCell"/>
</dbReference>
<evidence type="ECO:0000256" key="8">
    <source>
        <dbReference type="ARBA" id="ARBA00023015"/>
    </source>
</evidence>
<evidence type="ECO:0000256" key="12">
    <source>
        <dbReference type="ARBA" id="ARBA00060126"/>
    </source>
</evidence>
<reference evidence="18" key="1">
    <citation type="submission" date="2020-11" db="EMBL/GenBank/DDBJ databases">
        <authorList>
            <person name="Tran Van P."/>
        </authorList>
    </citation>
    <scope>NUCLEOTIDE SEQUENCE</scope>
</reference>
<dbReference type="GO" id="GO:0042254">
    <property type="term" value="P:ribosome biogenesis"/>
    <property type="evidence" value="ECO:0007669"/>
    <property type="project" value="UniProtKB-KW"/>
</dbReference>
<evidence type="ECO:0000256" key="3">
    <source>
        <dbReference type="ARBA" id="ARBA00007433"/>
    </source>
</evidence>
<dbReference type="SMART" id="SM00320">
    <property type="entry name" value="WD40"/>
    <property type="match status" value="7"/>
</dbReference>
<dbReference type="InterPro" id="IPR036322">
    <property type="entry name" value="WD40_repeat_dom_sf"/>
</dbReference>
<dbReference type="OrthoDB" id="10253092at2759"/>
<keyword evidence="6 14" id="KW-0853">WD repeat</keyword>
<evidence type="ECO:0000256" key="11">
    <source>
        <dbReference type="ARBA" id="ARBA00023242"/>
    </source>
</evidence>
<dbReference type="PANTHER" id="PTHR19920:SF0">
    <property type="entry name" value="CYTOSOLIC IRON-SULFUR PROTEIN ASSEMBLY PROTEIN CIAO1-RELATED"/>
    <property type="match status" value="1"/>
</dbReference>
<dbReference type="GO" id="GO:0003677">
    <property type="term" value="F:DNA binding"/>
    <property type="evidence" value="ECO:0007669"/>
    <property type="project" value="UniProtKB-KW"/>
</dbReference>
<evidence type="ECO:0000313" key="18">
    <source>
        <dbReference type="EMBL" id="CAD7274704.1"/>
    </source>
</evidence>
<feature type="coiled-coil region" evidence="15">
    <location>
        <begin position="472"/>
        <end position="506"/>
    </location>
</feature>
<dbReference type="Pfam" id="PF00170">
    <property type="entry name" value="bZIP_1"/>
    <property type="match status" value="1"/>
</dbReference>
<dbReference type="InterPro" id="IPR019783">
    <property type="entry name" value="SDO1/SBDS_N"/>
</dbReference>
<sequence>MSIFTPTNQIRLTNIAVVRMKKAGIRFEIACYKNKVQEWRSKVEQDIDNVLQTHNVYTNVSKGQLAKKEDLVKAFGMADCPKILSQGDVQISDKERAAALEASYKDIANTVAGRSLEVVKKLKEIMPIERAQMSIKITVPVKDLKKLKDHFSKIWSSLESEQLESDVNVFICLVDPGNFKNLEESVREETKGRGSIEVLSLKEVTEGEEQLSYYRGIIRIFSRVMSIVGNSGSSTDGVDDPKGSLSRMKKRLTLDLEAPKSVRKQRVNELLSTPELDKLKLTTPELERLIIQQSGLTSQTVATTPSSFLNPKLVTEEEEQYVKPFEAALAQLHHDSAVSSYRFAQTPCELPPDLKDIPISRAKDLRSPKRDTDRPIVSSVMMDTRSTIPIETSYGFGEIDVKPEIKEEVLDLDYSSIGEASCSGHGSSDSNSPDPGRVRRESGVSPIDMDDQEMKKLERKRLRNRIAASKCRQRKLERISRLEEQVKNLKVENADLAGVVAKLKEAIFSLKEEIVDHLHEGCDIKDSAPNILNAAMSGLKLISELEGHKDRIWCLAWDPLGKSFATCSSDKTIRVWHHLQDCELRRWECSTVISDAHRRTVRYLSWSPCGHYLASSSFDGSVNIWEVEGSELKPFATLEGHENEVKSVAWSHDGKFIATCSRDKTVWIWENIEDDGVPEFSCAAVITSHTQDVKRVSWHPNQNILASASYDNSVKLYKEELDDWSCVSTLKGHESTVWAVDFDTSGKFMVSCSDDKTLKIWSSSSEKISENSFVNTATLSGLHDRPIYDVAWSKVSGSIATACGDNCIRIFRVVCGETDDQVLNLELLRKHTEAHNGDVNCVAWSPTDADILASVGDDGVIKIWRME</sequence>
<dbReference type="HAMAP" id="MF_03037">
    <property type="entry name" value="ciao1"/>
    <property type="match status" value="1"/>
</dbReference>
<comment type="subcellular location">
    <subcellularLocation>
        <location evidence="2">Cytoplasm</location>
    </subcellularLocation>
    <subcellularLocation>
        <location evidence="1">Nucleus</location>
    </subcellularLocation>
</comment>
<comment type="function">
    <text evidence="12">Key component of the cytosolic iron-sulfur protein assembly (CIA) complex, a multiprotein complex that mediates the incorporation of iron-sulfur cluster into extramitochondrial Fe/S proteins. As a CIA complex component, interacts specifically with CIAO2A or CIAO2B and MMS19 to assist different branches of iron-sulfur protein assembly, depending of its interactors. The complex CIAO1:CIAO2B:MMS19 binds to and facilitates the assembly of most cytosolic-nuclear Fe/S proteins. CIAO1:CIAO2A specifically matures ACO1 and stabilizes IREB2. Seems to specifically modulate the transactivation activity of WT1. As part of the mitotic spindle-associated MMXD complex it may play a role in chromosome segregation.</text>
</comment>
<dbReference type="PANTHER" id="PTHR19920">
    <property type="entry name" value="WD40 PROTEIN CIAO1"/>
    <property type="match status" value="1"/>
</dbReference>
<feature type="compositionally biased region" description="Low complexity" evidence="16">
    <location>
        <begin position="421"/>
        <end position="435"/>
    </location>
</feature>
<evidence type="ECO:0000256" key="4">
    <source>
        <dbReference type="ARBA" id="ARBA00022490"/>
    </source>
</evidence>
<evidence type="ECO:0000256" key="6">
    <source>
        <dbReference type="ARBA" id="ARBA00022574"/>
    </source>
</evidence>
<dbReference type="PROSITE" id="PS50217">
    <property type="entry name" value="BZIP"/>
    <property type="match status" value="1"/>
</dbReference>
<dbReference type="SMART" id="SM00338">
    <property type="entry name" value="BRLZ"/>
    <property type="match status" value="1"/>
</dbReference>
<dbReference type="SUPFAM" id="SSF50978">
    <property type="entry name" value="WD40 repeat-like"/>
    <property type="match status" value="1"/>
</dbReference>
<feature type="repeat" description="WD" evidence="14">
    <location>
        <begin position="686"/>
        <end position="718"/>
    </location>
</feature>
<dbReference type="InterPro" id="IPR019775">
    <property type="entry name" value="WD40_repeat_CS"/>
</dbReference>
<dbReference type="InterPro" id="IPR028608">
    <property type="entry name" value="CIAO1/Cia1"/>
</dbReference>
<dbReference type="PROSITE" id="PS50082">
    <property type="entry name" value="WD_REPEATS_2"/>
    <property type="match status" value="6"/>
</dbReference>
<name>A0A7R9GBA1_9CRUS</name>
<organism evidence="18">
    <name type="scientific">Notodromas monacha</name>
    <dbReference type="NCBI Taxonomy" id="399045"/>
    <lineage>
        <taxon>Eukaryota</taxon>
        <taxon>Metazoa</taxon>
        <taxon>Ecdysozoa</taxon>
        <taxon>Arthropoda</taxon>
        <taxon>Crustacea</taxon>
        <taxon>Oligostraca</taxon>
        <taxon>Ostracoda</taxon>
        <taxon>Podocopa</taxon>
        <taxon>Podocopida</taxon>
        <taxon>Cypridocopina</taxon>
        <taxon>Cypridoidea</taxon>
        <taxon>Cyprididae</taxon>
        <taxon>Notodromas</taxon>
    </lineage>
</organism>
<evidence type="ECO:0000256" key="13">
    <source>
        <dbReference type="HAMAP-Rule" id="MF_03037"/>
    </source>
</evidence>
<dbReference type="Gene3D" id="3.30.1250.10">
    <property type="entry name" value="Ribosome maturation protein SBDS, N-terminal domain"/>
    <property type="match status" value="1"/>
</dbReference>
<dbReference type="InterPro" id="IPR004827">
    <property type="entry name" value="bZIP"/>
</dbReference>
<keyword evidence="4" id="KW-0963">Cytoplasm</keyword>
<dbReference type="Proteomes" id="UP000678499">
    <property type="component" value="Unassembled WGS sequence"/>
</dbReference>
<evidence type="ECO:0000256" key="10">
    <source>
        <dbReference type="ARBA" id="ARBA00023163"/>
    </source>
</evidence>
<evidence type="ECO:0000256" key="15">
    <source>
        <dbReference type="SAM" id="Coils"/>
    </source>
</evidence>
<keyword evidence="5" id="KW-0690">Ribosome biogenesis</keyword>
<evidence type="ECO:0000256" key="7">
    <source>
        <dbReference type="ARBA" id="ARBA00022737"/>
    </source>
</evidence>
<dbReference type="InterPro" id="IPR046928">
    <property type="entry name" value="SDO1/SBDS_C"/>
</dbReference>
<evidence type="ECO:0000256" key="2">
    <source>
        <dbReference type="ARBA" id="ARBA00004496"/>
    </source>
</evidence>
<dbReference type="CDD" id="cd00200">
    <property type="entry name" value="WD40"/>
    <property type="match status" value="1"/>
</dbReference>
<dbReference type="Pfam" id="PF01172">
    <property type="entry name" value="SBDS_N"/>
    <property type="match status" value="1"/>
</dbReference>
<dbReference type="Gene3D" id="2.130.10.10">
    <property type="entry name" value="YVTN repeat-like/Quinoprotein amine dehydrogenase"/>
    <property type="match status" value="2"/>
</dbReference>
<proteinExistence type="inferred from homology"/>
<evidence type="ECO:0000256" key="9">
    <source>
        <dbReference type="ARBA" id="ARBA00023125"/>
    </source>
</evidence>
<dbReference type="Pfam" id="PF00400">
    <property type="entry name" value="WD40"/>
    <property type="match status" value="7"/>
</dbReference>
<dbReference type="Pfam" id="PF03957">
    <property type="entry name" value="Jun"/>
    <property type="match status" value="1"/>
</dbReference>
<evidence type="ECO:0000259" key="17">
    <source>
        <dbReference type="PROSITE" id="PS50217"/>
    </source>
</evidence>
<keyword evidence="15" id="KW-0175">Coiled coil</keyword>
<dbReference type="Gene3D" id="3.30.70.240">
    <property type="match status" value="1"/>
</dbReference>
<dbReference type="EMBL" id="OA882322">
    <property type="protein sequence ID" value="CAD7274704.1"/>
    <property type="molecule type" value="Genomic_DNA"/>
</dbReference>
<dbReference type="InterPro" id="IPR002112">
    <property type="entry name" value="Leuzip_Jun"/>
</dbReference>
<keyword evidence="11" id="KW-0539">Nucleus</keyword>
<dbReference type="SUPFAM" id="SSF57959">
    <property type="entry name" value="Leucine zipper domain"/>
    <property type="match status" value="1"/>
</dbReference>
<dbReference type="Gene3D" id="1.20.5.170">
    <property type="match status" value="1"/>
</dbReference>
<comment type="similarity">
    <text evidence="3">Belongs to the SDO1/SBDS family.</text>
</comment>
<gene>
    <name evidence="13" type="primary">Ciao1</name>
    <name evidence="18" type="ORF">NMOB1V02_LOCUS2527</name>
</gene>
<keyword evidence="19" id="KW-1185">Reference proteome</keyword>
<keyword evidence="7" id="KW-0677">Repeat</keyword>
<dbReference type="InterPro" id="IPR005643">
    <property type="entry name" value="JNK"/>
</dbReference>
<dbReference type="PRINTS" id="PR00320">
    <property type="entry name" value="GPROTEINBRPT"/>
</dbReference>
<dbReference type="AlphaFoldDB" id="A0A7R9GBA1"/>
<dbReference type="PROSITE" id="PS00036">
    <property type="entry name" value="BZIP_BASIC"/>
    <property type="match status" value="1"/>
</dbReference>
<keyword evidence="8" id="KW-0805">Transcription regulation</keyword>
<evidence type="ECO:0000256" key="14">
    <source>
        <dbReference type="PROSITE-ProRule" id="PRU00221"/>
    </source>
</evidence>
<keyword evidence="10" id="KW-0804">Transcription</keyword>
<dbReference type="PRINTS" id="PR00043">
    <property type="entry name" value="LEUZIPPRJUN"/>
</dbReference>
<dbReference type="PROSITE" id="PS50294">
    <property type="entry name" value="WD_REPEATS_REGION"/>
    <property type="match status" value="6"/>
</dbReference>
<dbReference type="FunFam" id="2.130.10.10:FF:000136">
    <property type="entry name" value="Probable cytosolic iron-sulfur protein assembly protein CIAO1"/>
    <property type="match status" value="1"/>
</dbReference>
<dbReference type="InterPro" id="IPR001680">
    <property type="entry name" value="WD40_rpt"/>
</dbReference>
<dbReference type="SUPFAM" id="SSF89895">
    <property type="entry name" value="FYSH domain"/>
    <property type="match status" value="1"/>
</dbReference>
<dbReference type="EMBL" id="CAJPEX010000285">
    <property type="protein sequence ID" value="CAG0914856.1"/>
    <property type="molecule type" value="Genomic_DNA"/>
</dbReference>
<comment type="similarity">
    <text evidence="13">Belongs to the WD repeat CIA1 family.</text>
</comment>
<dbReference type="FunFam" id="3.30.1250.10:FF:000001">
    <property type="entry name" value="SBDS, ribosome maturation factor"/>
    <property type="match status" value="1"/>
</dbReference>
<evidence type="ECO:0000256" key="1">
    <source>
        <dbReference type="ARBA" id="ARBA00004123"/>
    </source>
</evidence>
<feature type="repeat" description="WD" evidence="14">
    <location>
        <begin position="594"/>
        <end position="628"/>
    </location>
</feature>
<dbReference type="InterPro" id="IPR046347">
    <property type="entry name" value="bZIP_sf"/>
</dbReference>
<evidence type="ECO:0000256" key="16">
    <source>
        <dbReference type="SAM" id="MobiDB-lite"/>
    </source>
</evidence>
<feature type="domain" description="BZIP" evidence="17">
    <location>
        <begin position="454"/>
        <end position="517"/>
    </location>
</feature>
<dbReference type="InterPro" id="IPR020472">
    <property type="entry name" value="WD40_PAC1"/>
</dbReference>
<accession>A0A7R9GBA1</accession>
<feature type="repeat" description="WD" evidence="14">
    <location>
        <begin position="730"/>
        <end position="771"/>
    </location>
</feature>
<evidence type="ECO:0000256" key="5">
    <source>
        <dbReference type="ARBA" id="ARBA00022517"/>
    </source>
</evidence>
<feature type="repeat" description="WD" evidence="14">
    <location>
        <begin position="638"/>
        <end position="670"/>
    </location>
</feature>
<dbReference type="Pfam" id="PF20268">
    <property type="entry name" value="SBDS_C"/>
    <property type="match status" value="1"/>
</dbReference>
<dbReference type="GO" id="GO:0097361">
    <property type="term" value="C:cytosolic [4Fe-4S] assembly targeting complex"/>
    <property type="evidence" value="ECO:0007669"/>
    <property type="project" value="InterPro"/>
</dbReference>
<protein>
    <recommendedName>
        <fullName evidence="13">Probable cytosolic iron-sulfur protein assembly protein Ciao1</fullName>
    </recommendedName>
</protein>
<dbReference type="PROSITE" id="PS00678">
    <property type="entry name" value="WD_REPEATS_1"/>
    <property type="match status" value="1"/>
</dbReference>
<dbReference type="GO" id="GO:0003700">
    <property type="term" value="F:DNA-binding transcription factor activity"/>
    <property type="evidence" value="ECO:0007669"/>
    <property type="project" value="InterPro"/>
</dbReference>
<dbReference type="GO" id="GO:0016226">
    <property type="term" value="P:iron-sulfur cluster assembly"/>
    <property type="evidence" value="ECO:0007669"/>
    <property type="project" value="UniProtKB-UniRule"/>
</dbReference>
<keyword evidence="9" id="KW-0238">DNA-binding</keyword>